<reference evidence="4 7" key="2">
    <citation type="submission" date="2021-01" db="EMBL/GenBank/DDBJ databases">
        <title>FDA dAtabase for Regulatory Grade micrObial Sequences (FDA-ARGOS): Supporting development and validation of Infectious Disease Dx tests.</title>
        <authorList>
            <person name="Sproer C."/>
            <person name="Gronow S."/>
            <person name="Severitt S."/>
            <person name="Schroder I."/>
            <person name="Tallon L."/>
            <person name="Sadzewicz L."/>
            <person name="Zhao X."/>
            <person name="Boylan J."/>
            <person name="Ott S."/>
            <person name="Bowen H."/>
            <person name="Vavikolanu K."/>
            <person name="Mehta A."/>
            <person name="Aluvathingal J."/>
            <person name="Nadendla S."/>
            <person name="Lowell S."/>
            <person name="Myers T."/>
            <person name="Yan Y."/>
            <person name="Sichtig H."/>
        </authorList>
    </citation>
    <scope>NUCLEOTIDE SEQUENCE [LARGE SCALE GENOMIC DNA]</scope>
    <source>
        <strain evidence="4 7">FDAARGOS_1148</strain>
    </source>
</reference>
<feature type="active site" description="Acyl-thioester intermediate" evidence="2">
    <location>
        <position position="215"/>
    </location>
</feature>
<accession>A0A143PDI4</accession>
<keyword evidence="1 5" id="KW-0378">Hydrolase</keyword>
<dbReference type="CDD" id="cd05826">
    <property type="entry name" value="Sortase_B"/>
    <property type="match status" value="1"/>
</dbReference>
<keyword evidence="3" id="KW-1133">Transmembrane helix</keyword>
<dbReference type="GO" id="GO:0016787">
    <property type="term" value="F:hydrolase activity"/>
    <property type="evidence" value="ECO:0007669"/>
    <property type="project" value="UniProtKB-KW"/>
</dbReference>
<dbReference type="EMBL" id="CP068073">
    <property type="protein sequence ID" value="QQS82400.1"/>
    <property type="molecule type" value="Genomic_DNA"/>
</dbReference>
<dbReference type="Proteomes" id="UP000293854">
    <property type="component" value="Unassembled WGS sequence"/>
</dbReference>
<evidence type="ECO:0000256" key="1">
    <source>
        <dbReference type="ARBA" id="ARBA00022801"/>
    </source>
</evidence>
<dbReference type="GeneID" id="93727733"/>
<feature type="transmembrane region" description="Helical" evidence="3">
    <location>
        <begin position="7"/>
        <end position="24"/>
    </location>
</feature>
<keyword evidence="7" id="KW-1185">Reference proteome</keyword>
<dbReference type="Proteomes" id="UP000595942">
    <property type="component" value="Chromosome"/>
</dbReference>
<organism evidence="5 6">
    <name type="scientific">Staphylococcus condimenti</name>
    <dbReference type="NCBI Taxonomy" id="70255"/>
    <lineage>
        <taxon>Bacteria</taxon>
        <taxon>Bacillati</taxon>
        <taxon>Bacillota</taxon>
        <taxon>Bacilli</taxon>
        <taxon>Bacillales</taxon>
        <taxon>Staphylococcaceae</taxon>
        <taxon>Staphylococcus</taxon>
    </lineage>
</organism>
<dbReference type="KEGG" id="scv:A4G25_07630"/>
<evidence type="ECO:0000313" key="4">
    <source>
        <dbReference type="EMBL" id="QQS82400.1"/>
    </source>
</evidence>
<dbReference type="NCBIfam" id="TIGR03064">
    <property type="entry name" value="sortase_srtB"/>
    <property type="match status" value="1"/>
</dbReference>
<evidence type="ECO:0000313" key="7">
    <source>
        <dbReference type="Proteomes" id="UP000595942"/>
    </source>
</evidence>
<proteinExistence type="predicted"/>
<gene>
    <name evidence="5" type="primary">srtB</name>
    <name evidence="5" type="ORF">EIG99_02215</name>
    <name evidence="4" type="ORF">I6J05_10895</name>
</gene>
<keyword evidence="3" id="KW-0812">Transmembrane</keyword>
<sequence length="236" mass="27525">MQKIMRILQIILVIIIASAIYLIVQHKSENHAEQKQYETLQTNYVQNGIRPQFEALNEINPDIHGWIKVKNTSLNYPVLQSKDNQDYLMTNFKNQKSRKGSIFADYRNNLNDLSTNTILYGHRIGDQTMFDVLGDYLNQDFYERHPKMEFDTQAHAYTIKVISAYKTSTKDNYIQTHFKNKGDYQKFLSDTKEKSKIHTQTSVNTDDKIITLSTCEDAFSQSDKRVVVVGKLIKER</sequence>
<dbReference type="RefSeq" id="WP_047132281.1">
    <property type="nucleotide sequence ID" value="NZ_CP015114.1"/>
</dbReference>
<dbReference type="Gene3D" id="2.40.260.10">
    <property type="entry name" value="Sortase"/>
    <property type="match status" value="1"/>
</dbReference>
<feature type="active site" description="Proton donor/acceptor" evidence="2">
    <location>
        <position position="122"/>
    </location>
</feature>
<dbReference type="InterPro" id="IPR023365">
    <property type="entry name" value="Sortase_dom-sf"/>
</dbReference>
<keyword evidence="3" id="KW-0472">Membrane</keyword>
<dbReference type="Pfam" id="PF04203">
    <property type="entry name" value="Sortase"/>
    <property type="match status" value="1"/>
</dbReference>
<dbReference type="AlphaFoldDB" id="A0A143PDI4"/>
<protein>
    <submittedName>
        <fullName evidence="4">Class B sortase</fullName>
    </submittedName>
    <submittedName>
        <fullName evidence="5">SrtB family sortase</fullName>
        <ecNumber evidence="4 5">3.4.22.71</ecNumber>
    </submittedName>
</protein>
<reference evidence="5 6" key="1">
    <citation type="submission" date="2018-11" db="EMBL/GenBank/DDBJ databases">
        <title>Genomic profiling of Staphylococcus species from a Poultry farm system in KwaZulu-Natal, South Africa.</title>
        <authorList>
            <person name="Amoako D.G."/>
            <person name="Somboro A.M."/>
            <person name="Abia A.L.K."/>
            <person name="Bester L.A."/>
            <person name="Essack S.Y."/>
        </authorList>
    </citation>
    <scope>NUCLEOTIDE SEQUENCE [LARGE SCALE GENOMIC DNA]</scope>
    <source>
        <strain evidence="5 6">SA11</strain>
    </source>
</reference>
<dbReference type="InterPro" id="IPR009835">
    <property type="entry name" value="SrtB"/>
</dbReference>
<dbReference type="SUPFAM" id="SSF63817">
    <property type="entry name" value="Sortase"/>
    <property type="match status" value="1"/>
</dbReference>
<evidence type="ECO:0000256" key="3">
    <source>
        <dbReference type="SAM" id="Phobius"/>
    </source>
</evidence>
<evidence type="ECO:0000256" key="2">
    <source>
        <dbReference type="PIRSR" id="PIRSR605754-1"/>
    </source>
</evidence>
<dbReference type="EMBL" id="RQTE01000044">
    <property type="protein sequence ID" value="RZI03909.1"/>
    <property type="molecule type" value="Genomic_DNA"/>
</dbReference>
<evidence type="ECO:0000313" key="5">
    <source>
        <dbReference type="EMBL" id="RZI03909.1"/>
    </source>
</evidence>
<dbReference type="EC" id="3.4.22.71" evidence="4 5"/>
<dbReference type="OrthoDB" id="9806013at2"/>
<evidence type="ECO:0000313" key="6">
    <source>
        <dbReference type="Proteomes" id="UP000293854"/>
    </source>
</evidence>
<name>A0A143PDI4_9STAP</name>
<dbReference type="InterPro" id="IPR005754">
    <property type="entry name" value="Sortase"/>
</dbReference>